<dbReference type="AlphaFoldDB" id="A0AAU7VZR2"/>
<keyword evidence="2" id="KW-0813">Transport</keyword>
<feature type="transmembrane region" description="Helical" evidence="6">
    <location>
        <begin position="178"/>
        <end position="202"/>
    </location>
</feature>
<gene>
    <name evidence="7" type="ORF">ABS642_02735</name>
</gene>
<comment type="subcellular location">
    <subcellularLocation>
        <location evidence="1">Membrane</location>
        <topology evidence="1">Multi-pass membrane protein</topology>
    </subcellularLocation>
</comment>
<feature type="transmembrane region" description="Helical" evidence="6">
    <location>
        <begin position="385"/>
        <end position="410"/>
    </location>
</feature>
<name>A0AAU7VZR2_9MICO</name>
<dbReference type="PIRSF" id="PIRSF006060">
    <property type="entry name" value="AA_transporter"/>
    <property type="match status" value="1"/>
</dbReference>
<evidence type="ECO:0000256" key="4">
    <source>
        <dbReference type="ARBA" id="ARBA00022989"/>
    </source>
</evidence>
<evidence type="ECO:0000256" key="2">
    <source>
        <dbReference type="ARBA" id="ARBA00022448"/>
    </source>
</evidence>
<feature type="transmembrane region" description="Helical" evidence="6">
    <location>
        <begin position="153"/>
        <end position="171"/>
    </location>
</feature>
<keyword evidence="5 6" id="KW-0472">Membrane</keyword>
<accession>A0AAU7VZR2</accession>
<feature type="transmembrane region" description="Helical" evidence="6">
    <location>
        <begin position="315"/>
        <end position="339"/>
    </location>
</feature>
<dbReference type="RefSeq" id="WP_350352164.1">
    <property type="nucleotide sequence ID" value="NZ_CP158357.1"/>
</dbReference>
<protein>
    <submittedName>
        <fullName evidence="7">APC family permease</fullName>
    </submittedName>
</protein>
<keyword evidence="4 6" id="KW-1133">Transmembrane helix</keyword>
<organism evidence="7">
    <name type="scientific">Microbacterium sp. A8/3-1</name>
    <dbReference type="NCBI Taxonomy" id="3160749"/>
    <lineage>
        <taxon>Bacteria</taxon>
        <taxon>Bacillati</taxon>
        <taxon>Actinomycetota</taxon>
        <taxon>Actinomycetes</taxon>
        <taxon>Micrococcales</taxon>
        <taxon>Microbacteriaceae</taxon>
        <taxon>Microbacterium</taxon>
    </lineage>
</organism>
<feature type="transmembrane region" description="Helical" evidence="6">
    <location>
        <begin position="462"/>
        <end position="485"/>
    </location>
</feature>
<dbReference type="PANTHER" id="PTHR45649">
    <property type="entry name" value="AMINO-ACID PERMEASE BAT1"/>
    <property type="match status" value="1"/>
</dbReference>
<keyword evidence="3 6" id="KW-0812">Transmembrane</keyword>
<evidence type="ECO:0000256" key="6">
    <source>
        <dbReference type="SAM" id="Phobius"/>
    </source>
</evidence>
<feature type="transmembrane region" description="Helical" evidence="6">
    <location>
        <begin position="68"/>
        <end position="91"/>
    </location>
</feature>
<evidence type="ECO:0000256" key="5">
    <source>
        <dbReference type="ARBA" id="ARBA00023136"/>
    </source>
</evidence>
<dbReference type="Gene3D" id="1.20.1740.10">
    <property type="entry name" value="Amino acid/polyamine transporter I"/>
    <property type="match status" value="1"/>
</dbReference>
<feature type="transmembrane region" description="Helical" evidence="6">
    <location>
        <begin position="112"/>
        <end position="133"/>
    </location>
</feature>
<dbReference type="Pfam" id="PF13520">
    <property type="entry name" value="AA_permease_2"/>
    <property type="match status" value="1"/>
</dbReference>
<dbReference type="GO" id="GO:0022857">
    <property type="term" value="F:transmembrane transporter activity"/>
    <property type="evidence" value="ECO:0007669"/>
    <property type="project" value="InterPro"/>
</dbReference>
<feature type="transmembrane region" description="Helical" evidence="6">
    <location>
        <begin position="262"/>
        <end position="284"/>
    </location>
</feature>
<proteinExistence type="predicted"/>
<dbReference type="GO" id="GO:0016020">
    <property type="term" value="C:membrane"/>
    <property type="evidence" value="ECO:0007669"/>
    <property type="project" value="UniProtKB-SubCell"/>
</dbReference>
<evidence type="ECO:0000256" key="1">
    <source>
        <dbReference type="ARBA" id="ARBA00004141"/>
    </source>
</evidence>
<dbReference type="EMBL" id="CP158357">
    <property type="protein sequence ID" value="XBX79026.1"/>
    <property type="molecule type" value="Genomic_DNA"/>
</dbReference>
<feature type="transmembrane region" description="Helical" evidence="6">
    <location>
        <begin position="360"/>
        <end position="379"/>
    </location>
</feature>
<dbReference type="PANTHER" id="PTHR45649:SF26">
    <property type="entry name" value="OS04G0435100 PROTEIN"/>
    <property type="match status" value="1"/>
</dbReference>
<feature type="transmembrane region" description="Helical" evidence="6">
    <location>
        <begin position="38"/>
        <end position="62"/>
    </location>
</feature>
<feature type="transmembrane region" description="Helical" evidence="6">
    <location>
        <begin position="222"/>
        <end position="241"/>
    </location>
</feature>
<evidence type="ECO:0000313" key="7">
    <source>
        <dbReference type="EMBL" id="XBX79026.1"/>
    </source>
</evidence>
<evidence type="ECO:0000256" key="3">
    <source>
        <dbReference type="ARBA" id="ARBA00022692"/>
    </source>
</evidence>
<reference evidence="7" key="1">
    <citation type="submission" date="2024-06" db="EMBL/GenBank/DDBJ databases">
        <title>Draft genome sequence of Microbacterium sp. strain A8/3-1, isolated from Oxytropis tragacanthoides Fisch. ex DC. Root nodules in the Altai region of Russia.</title>
        <authorList>
            <person name="Sazanova A."/>
            <person name="Guro P."/>
            <person name="Kuznetsova I."/>
            <person name="Belimov A."/>
            <person name="Safronova V."/>
        </authorList>
    </citation>
    <scope>NUCLEOTIDE SEQUENCE</scope>
    <source>
        <strain evidence="7">A8/3-1</strain>
    </source>
</reference>
<dbReference type="InterPro" id="IPR002293">
    <property type="entry name" value="AA/rel_permease1"/>
</dbReference>
<sequence>MSTPSSRSSGRTAEVGHDENELADYGYKQELKRALSPWAVFALGFATISPVVGIYAVIQLGFVFSGPVWIWAVLIAFIGQLLVATVYAQLSSQFPMTGGVYQWVRRLAGPKLGWMTGWIYLAAAIASLSTVAYLGGIWMKALVGDASDSAGGLVLYGAVFLVVALGINLLGVNPVKHFLSAGIIAEGVASIVVSVLLLVFFLHNDIGILVQTLGAEENSGGSTLAGILTCLAVAGWAFLGFDATTQVAEEAHEPRRTVPRAMLLSFLFVGITVLLSGTAVTLSLRDPARAVTGEVGDPVLASVTEAFGAWTEKPFIVVVLIAFFACAVSIQTYIGRMVYSFARDRQIPFSTPLSRIGKKEIPHVALITTAVLAGLGLLLGLNGNAAATLISFGSGGFYIVFLIVAVVALWARLNGRWDPSRGSFAPGRFGLIINILAVAWLAFEVVNVAWPRAELAPASGAWVQVWAVIVVFSALILIGIGYLVVRKPHLEVQDAAAAAQRGDRTEKETGR</sequence>
<feature type="transmembrane region" description="Helical" evidence="6">
    <location>
        <begin position="431"/>
        <end position="450"/>
    </location>
</feature>